<dbReference type="OrthoDB" id="5669at2759"/>
<evidence type="ECO:0000256" key="2">
    <source>
        <dbReference type="ARBA" id="ARBA00022552"/>
    </source>
</evidence>
<evidence type="ECO:0000256" key="1">
    <source>
        <dbReference type="ARBA" id="ARBA00022490"/>
    </source>
</evidence>
<dbReference type="Pfam" id="PF02527">
    <property type="entry name" value="GidB"/>
    <property type="match status" value="1"/>
</dbReference>
<feature type="non-terminal residue" evidence="4">
    <location>
        <position position="159"/>
    </location>
</feature>
<dbReference type="EMBL" id="CAJPEV010034870">
    <property type="protein sequence ID" value="CAG0909523.1"/>
    <property type="molecule type" value="Genomic_DNA"/>
</dbReference>
<evidence type="ECO:0000313" key="5">
    <source>
        <dbReference type="Proteomes" id="UP000677054"/>
    </source>
</evidence>
<dbReference type="PANTHER" id="PTHR31760:SF0">
    <property type="entry name" value="S-ADENOSYL-L-METHIONINE-DEPENDENT METHYLTRANSFERASES SUPERFAMILY PROTEIN"/>
    <property type="match status" value="1"/>
</dbReference>
<dbReference type="Gene3D" id="3.40.50.150">
    <property type="entry name" value="Vaccinia Virus protein VP39"/>
    <property type="match status" value="1"/>
</dbReference>
<evidence type="ECO:0000313" key="4">
    <source>
        <dbReference type="EMBL" id="CAD7255571.1"/>
    </source>
</evidence>
<keyword evidence="5" id="KW-1185">Reference proteome</keyword>
<dbReference type="PIRSF" id="PIRSF003078">
    <property type="entry name" value="GidB"/>
    <property type="match status" value="1"/>
</dbReference>
<dbReference type="SUPFAM" id="SSF53335">
    <property type="entry name" value="S-adenosyl-L-methionine-dependent methyltransferases"/>
    <property type="match status" value="1"/>
</dbReference>
<dbReference type="InterPro" id="IPR029063">
    <property type="entry name" value="SAM-dependent_MTases_sf"/>
</dbReference>
<evidence type="ECO:0000256" key="3">
    <source>
        <dbReference type="ARBA" id="ARBA00022679"/>
    </source>
</evidence>
<dbReference type="CDD" id="cd02440">
    <property type="entry name" value="AdoMet_MTases"/>
    <property type="match status" value="1"/>
</dbReference>
<accession>A0A7R9AK93</accession>
<dbReference type="GO" id="GO:0070043">
    <property type="term" value="F:rRNA (guanine-N7-)-methyltransferase activity"/>
    <property type="evidence" value="ECO:0007669"/>
    <property type="project" value="TreeGrafter"/>
</dbReference>
<dbReference type="NCBIfam" id="TIGR00138">
    <property type="entry name" value="rsmG_gidB"/>
    <property type="match status" value="1"/>
</dbReference>
<dbReference type="GO" id="GO:0005829">
    <property type="term" value="C:cytosol"/>
    <property type="evidence" value="ECO:0007669"/>
    <property type="project" value="TreeGrafter"/>
</dbReference>
<proteinExistence type="inferred from homology"/>
<sequence length="159" mass="17332">MSSPHAQKAQEAQLLSTAQAQMHLGLSAAQQTQLLDYLDLLEKWNRVYNLSALRTRAQMLSHHVLDCLAIIGPLRHWAQAQGLEQVRALDVGSGAGLPGLVIAICQPHWSVSCVDTVGKKAAFIQQAIAHLHLPQAQAHHARVEDLPGPYDLITSRAFA</sequence>
<name>A0A7R9AK93_9CRUS</name>
<reference evidence="4" key="1">
    <citation type="submission" date="2020-11" db="EMBL/GenBank/DDBJ databases">
        <authorList>
            <person name="Tran Van P."/>
        </authorList>
    </citation>
    <scope>NUCLEOTIDE SEQUENCE</scope>
</reference>
<dbReference type="Proteomes" id="UP000677054">
    <property type="component" value="Unassembled WGS sequence"/>
</dbReference>
<dbReference type="PANTHER" id="PTHR31760">
    <property type="entry name" value="S-ADENOSYL-L-METHIONINE-DEPENDENT METHYLTRANSFERASES SUPERFAMILY PROTEIN"/>
    <property type="match status" value="1"/>
</dbReference>
<keyword evidence="1" id="KW-0963">Cytoplasm</keyword>
<dbReference type="AlphaFoldDB" id="A0A7R9AK93"/>
<evidence type="ECO:0008006" key="6">
    <source>
        <dbReference type="Google" id="ProtNLM"/>
    </source>
</evidence>
<organism evidence="4">
    <name type="scientific">Darwinula stevensoni</name>
    <dbReference type="NCBI Taxonomy" id="69355"/>
    <lineage>
        <taxon>Eukaryota</taxon>
        <taxon>Metazoa</taxon>
        <taxon>Ecdysozoa</taxon>
        <taxon>Arthropoda</taxon>
        <taxon>Crustacea</taxon>
        <taxon>Oligostraca</taxon>
        <taxon>Ostracoda</taxon>
        <taxon>Podocopa</taxon>
        <taxon>Podocopida</taxon>
        <taxon>Darwinulocopina</taxon>
        <taxon>Darwinuloidea</taxon>
        <taxon>Darwinulidae</taxon>
        <taxon>Darwinula</taxon>
    </lineage>
</organism>
<keyword evidence="3" id="KW-0808">Transferase</keyword>
<dbReference type="HAMAP" id="MF_00074">
    <property type="entry name" value="16SrRNA_methyltr_G"/>
    <property type="match status" value="1"/>
</dbReference>
<protein>
    <recommendedName>
        <fullName evidence="6">16S rRNA (Guanine(527)-N(7))-methyltransferase RsmG</fullName>
    </recommendedName>
</protein>
<gene>
    <name evidence="4" type="ORF">DSTB1V02_LOCUS15316</name>
</gene>
<keyword evidence="2" id="KW-0698">rRNA processing</keyword>
<dbReference type="EMBL" id="LR934388">
    <property type="protein sequence ID" value="CAD7255571.1"/>
    <property type="molecule type" value="Genomic_DNA"/>
</dbReference>
<dbReference type="InterPro" id="IPR003682">
    <property type="entry name" value="rRNA_ssu_MeTfrase_G"/>
</dbReference>